<proteinExistence type="predicted"/>
<dbReference type="RefSeq" id="WP_151972388.1">
    <property type="nucleotide sequence ID" value="NZ_AP019860.1"/>
</dbReference>
<dbReference type="AlphaFoldDB" id="A0A5S9IU28"/>
<dbReference type="GO" id="GO:0005524">
    <property type="term" value="F:ATP binding"/>
    <property type="evidence" value="ECO:0007669"/>
    <property type="project" value="UniProtKB-KW"/>
</dbReference>
<reference evidence="7 8" key="1">
    <citation type="submission" date="2019-08" db="EMBL/GenBank/DDBJ databases">
        <title>Complete genome sequence of Candidatus Uab amorphum.</title>
        <authorList>
            <person name="Shiratori T."/>
            <person name="Suzuki S."/>
            <person name="Kakizawa Y."/>
            <person name="Ishida K."/>
        </authorList>
    </citation>
    <scope>NUCLEOTIDE SEQUENCE [LARGE SCALE GENOMIC DNA]</scope>
    <source>
        <strain evidence="7 8">SRT547</strain>
    </source>
</reference>
<feature type="domain" description="FHA" evidence="5">
    <location>
        <begin position="25"/>
        <end position="74"/>
    </location>
</feature>
<dbReference type="SUPFAM" id="SSF49879">
    <property type="entry name" value="SMAD/FHA domain"/>
    <property type="match status" value="1"/>
</dbReference>
<protein>
    <submittedName>
        <fullName evidence="7">Protein kinase</fullName>
    </submittedName>
</protein>
<dbReference type="PROSITE" id="PS00108">
    <property type="entry name" value="PROTEIN_KINASE_ST"/>
    <property type="match status" value="1"/>
</dbReference>
<evidence type="ECO:0000256" key="2">
    <source>
        <dbReference type="ARBA" id="ARBA00022741"/>
    </source>
</evidence>
<evidence type="ECO:0000259" key="6">
    <source>
        <dbReference type="PROSITE" id="PS50011"/>
    </source>
</evidence>
<dbReference type="SUPFAM" id="SSF56112">
    <property type="entry name" value="Protein kinase-like (PK-like)"/>
    <property type="match status" value="1"/>
</dbReference>
<dbReference type="PANTHER" id="PTHR43289:SF6">
    <property type="entry name" value="SERINE_THREONINE-PROTEIN KINASE NEKL-3"/>
    <property type="match status" value="1"/>
</dbReference>
<dbReference type="InterPro" id="IPR008271">
    <property type="entry name" value="Ser/Thr_kinase_AS"/>
</dbReference>
<evidence type="ECO:0000259" key="5">
    <source>
        <dbReference type="PROSITE" id="PS50006"/>
    </source>
</evidence>
<accession>A0A5S9IU28</accession>
<dbReference type="InterPro" id="IPR000253">
    <property type="entry name" value="FHA_dom"/>
</dbReference>
<dbReference type="Proteomes" id="UP000326354">
    <property type="component" value="Chromosome"/>
</dbReference>
<dbReference type="PROSITE" id="PS50006">
    <property type="entry name" value="FHA_DOMAIN"/>
    <property type="match status" value="1"/>
</dbReference>
<dbReference type="EMBL" id="AP019860">
    <property type="protein sequence ID" value="BBM88158.1"/>
    <property type="molecule type" value="Genomic_DNA"/>
</dbReference>
<keyword evidence="8" id="KW-1185">Reference proteome</keyword>
<dbReference type="SMART" id="SM00220">
    <property type="entry name" value="S_TKc"/>
    <property type="match status" value="1"/>
</dbReference>
<evidence type="ECO:0000256" key="3">
    <source>
        <dbReference type="ARBA" id="ARBA00022777"/>
    </source>
</evidence>
<dbReference type="GO" id="GO:0004674">
    <property type="term" value="F:protein serine/threonine kinase activity"/>
    <property type="evidence" value="ECO:0007669"/>
    <property type="project" value="TreeGrafter"/>
</dbReference>
<dbReference type="KEGG" id="uam:UABAM_06574"/>
<keyword evidence="2" id="KW-0547">Nucleotide-binding</keyword>
<gene>
    <name evidence="7" type="ORF">UABAM_06574</name>
</gene>
<keyword evidence="4" id="KW-0067">ATP-binding</keyword>
<evidence type="ECO:0000256" key="1">
    <source>
        <dbReference type="ARBA" id="ARBA00022679"/>
    </source>
</evidence>
<dbReference type="CDD" id="cd00060">
    <property type="entry name" value="FHA"/>
    <property type="match status" value="1"/>
</dbReference>
<dbReference type="PROSITE" id="PS50011">
    <property type="entry name" value="PROTEIN_KINASE_DOM"/>
    <property type="match status" value="1"/>
</dbReference>
<evidence type="ECO:0000256" key="4">
    <source>
        <dbReference type="ARBA" id="ARBA00022840"/>
    </source>
</evidence>
<dbReference type="Pfam" id="PF00069">
    <property type="entry name" value="Pkinase"/>
    <property type="match status" value="1"/>
</dbReference>
<dbReference type="InterPro" id="IPR000719">
    <property type="entry name" value="Prot_kinase_dom"/>
</dbReference>
<dbReference type="Gene3D" id="2.60.200.20">
    <property type="match status" value="1"/>
</dbReference>
<feature type="domain" description="Protein kinase" evidence="6">
    <location>
        <begin position="115"/>
        <end position="381"/>
    </location>
</feature>
<name>A0A5S9IU28_UABAM</name>
<evidence type="ECO:0000313" key="8">
    <source>
        <dbReference type="Proteomes" id="UP000326354"/>
    </source>
</evidence>
<dbReference type="SMART" id="SM00240">
    <property type="entry name" value="FHA"/>
    <property type="match status" value="1"/>
</dbReference>
<dbReference type="OrthoDB" id="6111975at2"/>
<dbReference type="InterPro" id="IPR008984">
    <property type="entry name" value="SMAD_FHA_dom_sf"/>
</dbReference>
<keyword evidence="3 7" id="KW-0418">Kinase</keyword>
<dbReference type="Gene3D" id="1.10.510.10">
    <property type="entry name" value="Transferase(Phosphotransferase) domain 1"/>
    <property type="match status" value="1"/>
</dbReference>
<dbReference type="InterPro" id="IPR011009">
    <property type="entry name" value="Kinase-like_dom_sf"/>
</dbReference>
<organism evidence="7 8">
    <name type="scientific">Uabimicrobium amorphum</name>
    <dbReference type="NCBI Taxonomy" id="2596890"/>
    <lineage>
        <taxon>Bacteria</taxon>
        <taxon>Pseudomonadati</taxon>
        <taxon>Planctomycetota</taxon>
        <taxon>Candidatus Uabimicrobiia</taxon>
        <taxon>Candidatus Uabimicrobiales</taxon>
        <taxon>Candidatus Uabimicrobiaceae</taxon>
        <taxon>Candidatus Uabimicrobium</taxon>
    </lineage>
</organism>
<dbReference type="PANTHER" id="PTHR43289">
    <property type="entry name" value="MITOGEN-ACTIVATED PROTEIN KINASE KINASE KINASE 20-RELATED"/>
    <property type="match status" value="1"/>
</dbReference>
<dbReference type="CDD" id="cd14014">
    <property type="entry name" value="STKc_PknB_like"/>
    <property type="match status" value="1"/>
</dbReference>
<keyword evidence="1" id="KW-0808">Transferase</keyword>
<dbReference type="Pfam" id="PF00498">
    <property type="entry name" value="FHA"/>
    <property type="match status" value="1"/>
</dbReference>
<dbReference type="Gene3D" id="3.30.200.20">
    <property type="entry name" value="Phosphorylase Kinase, domain 1"/>
    <property type="match status" value="1"/>
</dbReference>
<evidence type="ECO:0000313" key="7">
    <source>
        <dbReference type="EMBL" id="BBM88158.1"/>
    </source>
</evidence>
<sequence>MKAQLLIRTANKEEIQVTLSRTQKTTLGRSRKCSVPINDVRLSRIHCAVFFRNENFYIQDNGSTNGTYVNDHNIDSPTKLEHPTTITIGGSQIIYTENGKKVKSSSLPSEKIGPYKLLEKLGKGGIGAVYKVRKDETEEIFALKILKPEVVEDEKIVARFIKEARVTAILDHPSIVKTIDMGIHGSDPYIVLEYLPDPSLSEVVHKKRKISLEHTLYIAEQIASALACSHKQGIIHRDIKPSNILVSENWQAKLIDMGLAKVIHESGLTLSGQAMGTPRYMSPEQIVDSKSVDPRTDIYALGATMYYCICGKPPYYDVHDKRIASLLKKIYDSSPTPVSTIVEVPKFIEEIIEKSMARNPTDRFRNAKSFCKTLGKARKKLTSKE</sequence>